<dbReference type="InterPro" id="IPR029016">
    <property type="entry name" value="GAF-like_dom_sf"/>
</dbReference>
<dbReference type="AlphaFoldDB" id="A0A1R1PX59"/>
<accession>A0A1R1PX59</accession>
<keyword evidence="2" id="KW-1185">Reference proteome</keyword>
<proteinExistence type="predicted"/>
<name>A0A1R1PX59_ZANCU</name>
<dbReference type="Gene3D" id="3.30.450.40">
    <property type="match status" value="1"/>
</dbReference>
<evidence type="ECO:0000313" key="1">
    <source>
        <dbReference type="EMBL" id="OMH85503.1"/>
    </source>
</evidence>
<protein>
    <submittedName>
        <fullName evidence="1">Uncharacterized protein</fullName>
    </submittedName>
</protein>
<dbReference type="EMBL" id="LSSK01000074">
    <property type="protein sequence ID" value="OMH85503.1"/>
    <property type="molecule type" value="Genomic_DNA"/>
</dbReference>
<organism evidence="1 2">
    <name type="scientific">Zancudomyces culisetae</name>
    <name type="common">Gut fungus</name>
    <name type="synonym">Smittium culisetae</name>
    <dbReference type="NCBI Taxonomy" id="1213189"/>
    <lineage>
        <taxon>Eukaryota</taxon>
        <taxon>Fungi</taxon>
        <taxon>Fungi incertae sedis</taxon>
        <taxon>Zoopagomycota</taxon>
        <taxon>Kickxellomycotina</taxon>
        <taxon>Harpellomycetes</taxon>
        <taxon>Harpellales</taxon>
        <taxon>Legeriomycetaceae</taxon>
        <taxon>Zancudomyces</taxon>
    </lineage>
</organism>
<reference evidence="2" key="1">
    <citation type="submission" date="2017-01" db="EMBL/GenBank/DDBJ databases">
        <authorList>
            <person name="Wang Y."/>
            <person name="White M."/>
            <person name="Kvist S."/>
            <person name="Moncalvo J.-M."/>
        </authorList>
    </citation>
    <scope>NUCLEOTIDE SEQUENCE [LARGE SCALE GENOMIC DNA]</scope>
    <source>
        <strain evidence="2">COL-18-3</strain>
    </source>
</reference>
<comment type="caution">
    <text evidence="1">The sequence shown here is derived from an EMBL/GenBank/DDBJ whole genome shotgun (WGS) entry which is preliminary data.</text>
</comment>
<evidence type="ECO:0000313" key="2">
    <source>
        <dbReference type="Proteomes" id="UP000188320"/>
    </source>
</evidence>
<dbReference type="OrthoDB" id="15735at2759"/>
<sequence>MLNAPCRADLPVNWVGFYYTDRTNPERPLILGPFQGKDVVGVFDLDSPVVNGFDEVDKQGIENIVQLLLDNTSSWTL</sequence>
<gene>
    <name evidence="1" type="ORF">AX774_g935</name>
</gene>
<dbReference type="Proteomes" id="UP000188320">
    <property type="component" value="Unassembled WGS sequence"/>
</dbReference>